<organism evidence="1 2">
    <name type="scientific">Ruminiclostridium cellobioparum subsp. termitidis CT1112</name>
    <dbReference type="NCBI Taxonomy" id="1195236"/>
    <lineage>
        <taxon>Bacteria</taxon>
        <taxon>Bacillati</taxon>
        <taxon>Bacillota</taxon>
        <taxon>Clostridia</taxon>
        <taxon>Eubacteriales</taxon>
        <taxon>Oscillospiraceae</taxon>
        <taxon>Ruminiclostridium</taxon>
    </lineage>
</organism>
<dbReference type="RefSeq" id="WP_004628646.1">
    <property type="nucleotide sequence ID" value="NZ_AORV01000056.1"/>
</dbReference>
<evidence type="ECO:0000313" key="2">
    <source>
        <dbReference type="Proteomes" id="UP000014155"/>
    </source>
</evidence>
<dbReference type="eggNOG" id="ENOG50347IC">
    <property type="taxonomic scope" value="Bacteria"/>
</dbReference>
<proteinExistence type="predicted"/>
<evidence type="ECO:0000313" key="1">
    <source>
        <dbReference type="EMBL" id="EMS70375.1"/>
    </source>
</evidence>
<sequence>MNKIDEAIISIRSLECPTGQLENKVAGILEKYGVAGRTQINIDREKILDTDGAQAYKVKIADKGQPLIVMAQSGYDDYVARVVDVYTDNT</sequence>
<keyword evidence="2" id="KW-1185">Reference proteome</keyword>
<gene>
    <name evidence="1" type="ORF">CTER_3911</name>
</gene>
<dbReference type="AlphaFoldDB" id="S0FGB1"/>
<comment type="caution">
    <text evidence="1">The sequence shown here is derived from an EMBL/GenBank/DDBJ whole genome shotgun (WGS) entry which is preliminary data.</text>
</comment>
<dbReference type="EMBL" id="AORV01000056">
    <property type="protein sequence ID" value="EMS70375.1"/>
    <property type="molecule type" value="Genomic_DNA"/>
</dbReference>
<dbReference type="PATRIC" id="fig|1195236.3.peg.4123"/>
<protein>
    <submittedName>
        <fullName evidence="1">Uncharacterized protein</fullName>
    </submittedName>
</protein>
<dbReference type="Proteomes" id="UP000014155">
    <property type="component" value="Unassembled WGS sequence"/>
</dbReference>
<reference evidence="1 2" key="1">
    <citation type="journal article" date="2013" name="Genome Announc.">
        <title>Draft Genome Sequence of the Cellulolytic, Mesophilic, Anaerobic Bacterium Clostridium termitidis Strain CT1112 (DSM 5398).</title>
        <authorList>
            <person name="Lal S."/>
            <person name="Ramachandran U."/>
            <person name="Zhang X."/>
            <person name="Munir R."/>
            <person name="Sparling R."/>
            <person name="Levin D.B."/>
        </authorList>
    </citation>
    <scope>NUCLEOTIDE SEQUENCE [LARGE SCALE GENOMIC DNA]</scope>
    <source>
        <strain evidence="1 2">CT1112</strain>
    </source>
</reference>
<accession>S0FGB1</accession>
<name>S0FGB1_RUMCE</name>